<feature type="compositionally biased region" description="Basic and acidic residues" evidence="1">
    <location>
        <begin position="1"/>
        <end position="16"/>
    </location>
</feature>
<dbReference type="RefSeq" id="XP_001838531.1">
    <property type="nucleotide sequence ID" value="XM_001838479.1"/>
</dbReference>
<feature type="compositionally biased region" description="Basic and acidic residues" evidence="1">
    <location>
        <begin position="728"/>
        <end position="751"/>
    </location>
</feature>
<feature type="compositionally biased region" description="Acidic residues" evidence="1">
    <location>
        <begin position="562"/>
        <end position="588"/>
    </location>
</feature>
<dbReference type="InParanoid" id="A8P3E0"/>
<protein>
    <submittedName>
        <fullName evidence="2">Uncharacterized protein</fullName>
    </submittedName>
</protein>
<feature type="compositionally biased region" description="Basic and acidic residues" evidence="1">
    <location>
        <begin position="458"/>
        <end position="468"/>
    </location>
</feature>
<dbReference type="OrthoDB" id="2947796at2759"/>
<evidence type="ECO:0000313" key="3">
    <source>
        <dbReference type="Proteomes" id="UP000001861"/>
    </source>
</evidence>
<feature type="compositionally biased region" description="Acidic residues" evidence="1">
    <location>
        <begin position="521"/>
        <end position="535"/>
    </location>
</feature>
<proteinExistence type="predicted"/>
<dbReference type="EMBL" id="AACS02000004">
    <property type="protein sequence ID" value="EAU83332.1"/>
    <property type="molecule type" value="Genomic_DNA"/>
</dbReference>
<reference evidence="2 3" key="1">
    <citation type="journal article" date="2010" name="Proc. Natl. Acad. Sci. U.S.A.">
        <title>Insights into evolution of multicellular fungi from the assembled chromosomes of the mushroom Coprinopsis cinerea (Coprinus cinereus).</title>
        <authorList>
            <person name="Stajich J.E."/>
            <person name="Wilke S.K."/>
            <person name="Ahren D."/>
            <person name="Au C.H."/>
            <person name="Birren B.W."/>
            <person name="Borodovsky M."/>
            <person name="Burns C."/>
            <person name="Canback B."/>
            <person name="Casselton L.A."/>
            <person name="Cheng C.K."/>
            <person name="Deng J."/>
            <person name="Dietrich F.S."/>
            <person name="Fargo D.C."/>
            <person name="Farman M.L."/>
            <person name="Gathman A.C."/>
            <person name="Goldberg J."/>
            <person name="Guigo R."/>
            <person name="Hoegger P.J."/>
            <person name="Hooker J.B."/>
            <person name="Huggins A."/>
            <person name="James T.Y."/>
            <person name="Kamada T."/>
            <person name="Kilaru S."/>
            <person name="Kodira C."/>
            <person name="Kues U."/>
            <person name="Kupfer D."/>
            <person name="Kwan H.S."/>
            <person name="Lomsadze A."/>
            <person name="Li W."/>
            <person name="Lilly W.W."/>
            <person name="Ma L.J."/>
            <person name="Mackey A.J."/>
            <person name="Manning G."/>
            <person name="Martin F."/>
            <person name="Muraguchi H."/>
            <person name="Natvig D.O."/>
            <person name="Palmerini H."/>
            <person name="Ramesh M.A."/>
            <person name="Rehmeyer C.J."/>
            <person name="Roe B.A."/>
            <person name="Shenoy N."/>
            <person name="Stanke M."/>
            <person name="Ter-Hovhannisyan V."/>
            <person name="Tunlid A."/>
            <person name="Velagapudi R."/>
            <person name="Vision T.J."/>
            <person name="Zeng Q."/>
            <person name="Zolan M.E."/>
            <person name="Pukkila P.J."/>
        </authorList>
    </citation>
    <scope>NUCLEOTIDE SEQUENCE [LARGE SCALE GENOMIC DNA]</scope>
    <source>
        <strain evidence="3">Okayama-7 / 130 / ATCC MYA-4618 / FGSC 9003</strain>
    </source>
</reference>
<organism evidence="2 3">
    <name type="scientific">Coprinopsis cinerea (strain Okayama-7 / 130 / ATCC MYA-4618 / FGSC 9003)</name>
    <name type="common">Inky cap fungus</name>
    <name type="synonym">Hormographiella aspergillata</name>
    <dbReference type="NCBI Taxonomy" id="240176"/>
    <lineage>
        <taxon>Eukaryota</taxon>
        <taxon>Fungi</taxon>
        <taxon>Dikarya</taxon>
        <taxon>Basidiomycota</taxon>
        <taxon>Agaricomycotina</taxon>
        <taxon>Agaricomycetes</taxon>
        <taxon>Agaricomycetidae</taxon>
        <taxon>Agaricales</taxon>
        <taxon>Agaricineae</taxon>
        <taxon>Psathyrellaceae</taxon>
        <taxon>Coprinopsis</taxon>
    </lineage>
</organism>
<accession>A8P3E0</accession>
<dbReference type="AlphaFoldDB" id="A8P3E0"/>
<feature type="region of interest" description="Disordered" evidence="1">
    <location>
        <begin position="448"/>
        <end position="816"/>
    </location>
</feature>
<evidence type="ECO:0000313" key="2">
    <source>
        <dbReference type="EMBL" id="EAU83332.1"/>
    </source>
</evidence>
<gene>
    <name evidence="2" type="ORF">CC1G_10773</name>
</gene>
<feature type="compositionally biased region" description="Acidic residues" evidence="1">
    <location>
        <begin position="544"/>
        <end position="554"/>
    </location>
</feature>
<keyword evidence="3" id="KW-1185">Reference proteome</keyword>
<dbReference type="OMA" id="WISKEPE"/>
<sequence>MSSSPSREHSVDHEENSTASDVGAVTGYTFTKSQLDFMRDRVDAYVGTASKKRRRFFKRICDHLGQKIEKERGKPMLQSEEKKLLQGIRTWFKAQTKTTRKSKDDYSTNWYPRLVYMKSKRRRTKAMAKRMLKGDWDVDRFLEEYDSDAAPGTYGSDDDDVPKRKGRKGGEGDWFFNYYQDAARELMSRLSESQHAHYETLAAKWNATGPPPKIQAENADKKASKKAYDWAKDMDKDFNCISMTFLGWRRANGRPIAILSEFNKDFGRSTDFSERNRDDVQALFREFRNYVYDEFDTKPTDSDEEEVRLPADTRGSKKPLIPMVRNSYGEPILPNPNTRPRNVREHDWYTDILRSFFIYHYQLSGNFKTVDSFRFPWTQLAANRRAFISEEVMPQNIVDHIKEPSSMRLGPKKEVFNYLYDLQSEARVDEEAADELLFELHAYLDPKDNILPRNPRKRQGDVTGDQHEYTVLGGDSKDGAGGKRGKKKEPERKKGSKEKAAGGKVDKTAGSRKKKAPRLSDEEEAISTDGSEESDSFSMRTDSGDSDLASEGDYDDPHYEGDSEETDSEESESEDDNEEDEDEEDGEAEGTGFQRRDMPEKFVFDYRSSSESEEEGQRSKRGGIQPDEESTAPEAENSSESGEDDLAQAAVTERQSSKKRASKKGSNSKESADGRASGESAVDEKVSSFKGVRTRKQKEMAERGLTLPPESASQIGRKRKRRGTTSEAPEKRDRRPKRAKEIQQEPTDRGKRATSGGTDRPREVQKAQGEANTVGGKKTKVPPATPIKRSQRLASQTPQRITRASAKSPVKQKGRR</sequence>
<dbReference type="Proteomes" id="UP000001861">
    <property type="component" value="Unassembled WGS sequence"/>
</dbReference>
<dbReference type="GeneID" id="6015123"/>
<feature type="compositionally biased region" description="Basic and acidic residues" evidence="1">
    <location>
        <begin position="594"/>
        <end position="618"/>
    </location>
</feature>
<feature type="compositionally biased region" description="Basic and acidic residues" evidence="1">
    <location>
        <begin position="488"/>
        <end position="509"/>
    </location>
</feature>
<evidence type="ECO:0000256" key="1">
    <source>
        <dbReference type="SAM" id="MobiDB-lite"/>
    </source>
</evidence>
<dbReference type="VEuPathDB" id="FungiDB:CC1G_10773"/>
<feature type="region of interest" description="Disordered" evidence="1">
    <location>
        <begin position="1"/>
        <end position="23"/>
    </location>
</feature>
<comment type="caution">
    <text evidence="2">The sequence shown here is derived from an EMBL/GenBank/DDBJ whole genome shotgun (WGS) entry which is preliminary data.</text>
</comment>
<name>A8P3E0_COPC7</name>
<dbReference type="KEGG" id="cci:CC1G_10773"/>
<feature type="compositionally biased region" description="Polar residues" evidence="1">
    <location>
        <begin position="792"/>
        <end position="802"/>
    </location>
</feature>